<evidence type="ECO:0000256" key="7">
    <source>
        <dbReference type="SAM" id="Phobius"/>
    </source>
</evidence>
<comment type="similarity">
    <text evidence="6">Belongs to the ABC-4 integral membrane protein family.</text>
</comment>
<sequence>MNIVNKLTVRNLKHNKKRTLVTMFGTIISVAMIIAVATIGVSFMDMLQRTTMQSTGEWHVSYEDVYKEQIETIEKDELTEAVSLVKELGFAPLGEEGTDSNPYMYVREMDQEGFERFPVTLIDGRLPAAADEVVLQEEFVQLNEGRYEIGSTIQLEIGERYTEEEGYGELDLNSWIITDSNGEVAESVQIETERDYTVVGIIEQPNWVPMWGPVYSAIGYTDRDLLSEDEQVTAMIVASQINGSIYEKAETLEENIGNKSTFNTDLLMYHLVTGNEGFHTVIYGLLSIIITVIVIGSVALIFNAFAISVSERSRQLGMLSSVGATKKQKRNSVFFEGFLIGIISIPIGLLAGIAGIGITFSIINGILEESFGLPEALRLVVTPTSLLIATGVSALTIFISSYIPALRASRITAIDAIRQSNDIKLSKRKVKTSKLVRSLFGMEAEIGLKNLKRNKRRYQVTVFSLMISIVLFLTVSYFTANLTRSFEMTQDEMQYDVSVYSNFENSRFIQELLENDQIMDLVNDFSFENRVNADIAAAIEYERMADRFKNQIGSTPKNDPDGQFLEDGRYPYYVELITMKEEYFERYADQIGLNLDNYQDVLNPAIVVNQITYPDDIDGQYVETDVLKTNVGDSIDLIHREWGDSGVTEQTELATTEIIALTDQAPISVSFFSISSLVMIVPEASVEEIFSAHPDNYLSQKDGALYFTSDDPNEAATVIEEFDTRGQLSINNFHEMKQSDQQMVVVISIFTYGFITLITLISVANIFNTISTSIALRKREFAMLKSIGMTPKSFNKMIYFESIFYGLKSLLYGLPLGIGVMYLIYWRTQTMFSYSFSLPWIPIAIVIVAVFLIVGAAMMYSISKVKKENIIDGLKQENI</sequence>
<evidence type="ECO:0000313" key="11">
    <source>
        <dbReference type="Proteomes" id="UP001179280"/>
    </source>
</evidence>
<evidence type="ECO:0000259" key="9">
    <source>
        <dbReference type="Pfam" id="PF12704"/>
    </source>
</evidence>
<feature type="transmembrane region" description="Helical" evidence="7">
    <location>
        <begin position="458"/>
        <end position="480"/>
    </location>
</feature>
<dbReference type="PANTHER" id="PTHR30572">
    <property type="entry name" value="MEMBRANE COMPONENT OF TRANSPORTER-RELATED"/>
    <property type="match status" value="1"/>
</dbReference>
<evidence type="ECO:0000256" key="4">
    <source>
        <dbReference type="ARBA" id="ARBA00022989"/>
    </source>
</evidence>
<name>A0ABS2STD4_9BACI</name>
<keyword evidence="4 7" id="KW-1133">Transmembrane helix</keyword>
<dbReference type="EMBL" id="JAFBCV010000005">
    <property type="protein sequence ID" value="MBM7838768.1"/>
    <property type="molecule type" value="Genomic_DNA"/>
</dbReference>
<feature type="domain" description="ABC3 transporter permease C-terminal" evidence="8">
    <location>
        <begin position="754"/>
        <end position="870"/>
    </location>
</feature>
<dbReference type="Proteomes" id="UP001179280">
    <property type="component" value="Unassembled WGS sequence"/>
</dbReference>
<feature type="domain" description="MacB-like periplasmic core" evidence="9">
    <location>
        <begin position="19"/>
        <end position="206"/>
    </location>
</feature>
<evidence type="ECO:0000256" key="2">
    <source>
        <dbReference type="ARBA" id="ARBA00022475"/>
    </source>
</evidence>
<feature type="transmembrane region" description="Helical" evidence="7">
    <location>
        <begin position="20"/>
        <end position="44"/>
    </location>
</feature>
<dbReference type="InterPro" id="IPR003838">
    <property type="entry name" value="ABC3_permease_C"/>
</dbReference>
<dbReference type="PANTHER" id="PTHR30572:SF4">
    <property type="entry name" value="ABC TRANSPORTER PERMEASE YTRF"/>
    <property type="match status" value="1"/>
</dbReference>
<dbReference type="Pfam" id="PF12704">
    <property type="entry name" value="MacB_PCD"/>
    <property type="match status" value="1"/>
</dbReference>
<comment type="caution">
    <text evidence="10">The sequence shown here is derived from an EMBL/GenBank/DDBJ whole genome shotgun (WGS) entry which is preliminary data.</text>
</comment>
<evidence type="ECO:0000313" key="10">
    <source>
        <dbReference type="EMBL" id="MBM7838768.1"/>
    </source>
</evidence>
<evidence type="ECO:0000256" key="3">
    <source>
        <dbReference type="ARBA" id="ARBA00022692"/>
    </source>
</evidence>
<feature type="transmembrane region" description="Helical" evidence="7">
    <location>
        <begin position="383"/>
        <end position="403"/>
    </location>
</feature>
<evidence type="ECO:0000256" key="6">
    <source>
        <dbReference type="ARBA" id="ARBA00038076"/>
    </source>
</evidence>
<evidence type="ECO:0000256" key="1">
    <source>
        <dbReference type="ARBA" id="ARBA00004651"/>
    </source>
</evidence>
<keyword evidence="5 7" id="KW-0472">Membrane</keyword>
<feature type="domain" description="ABC3 transporter permease C-terminal" evidence="8">
    <location>
        <begin position="288"/>
        <end position="412"/>
    </location>
</feature>
<organism evidence="10 11">
    <name type="scientific">Shouchella xiaoxiensis</name>
    <dbReference type="NCBI Taxonomy" id="766895"/>
    <lineage>
        <taxon>Bacteria</taxon>
        <taxon>Bacillati</taxon>
        <taxon>Bacillota</taxon>
        <taxon>Bacilli</taxon>
        <taxon>Bacillales</taxon>
        <taxon>Bacillaceae</taxon>
        <taxon>Shouchella</taxon>
    </lineage>
</organism>
<proteinExistence type="inferred from homology"/>
<keyword evidence="2" id="KW-1003">Cell membrane</keyword>
<keyword evidence="11" id="KW-1185">Reference proteome</keyword>
<feature type="transmembrane region" description="Helical" evidence="7">
    <location>
        <begin position="743"/>
        <end position="776"/>
    </location>
</feature>
<feature type="transmembrane region" description="Helical" evidence="7">
    <location>
        <begin position="281"/>
        <end position="306"/>
    </location>
</feature>
<gene>
    <name evidence="10" type="ORF">JOC54_002027</name>
</gene>
<reference evidence="10" key="1">
    <citation type="submission" date="2021-01" db="EMBL/GenBank/DDBJ databases">
        <title>Genomic Encyclopedia of Type Strains, Phase IV (KMG-IV): sequencing the most valuable type-strain genomes for metagenomic binning, comparative biology and taxonomic classification.</title>
        <authorList>
            <person name="Goeker M."/>
        </authorList>
    </citation>
    <scope>NUCLEOTIDE SEQUENCE</scope>
    <source>
        <strain evidence="10">DSM 21943</strain>
    </source>
</reference>
<dbReference type="RefSeq" id="WP_204466043.1">
    <property type="nucleotide sequence ID" value="NZ_JAFBCV010000005.1"/>
</dbReference>
<dbReference type="InterPro" id="IPR050250">
    <property type="entry name" value="Macrolide_Exporter_MacB"/>
</dbReference>
<feature type="transmembrane region" description="Helical" evidence="7">
    <location>
        <begin position="837"/>
        <end position="860"/>
    </location>
</feature>
<comment type="subcellular location">
    <subcellularLocation>
        <location evidence="1">Cell membrane</location>
        <topology evidence="1">Multi-pass membrane protein</topology>
    </subcellularLocation>
</comment>
<evidence type="ECO:0000256" key="5">
    <source>
        <dbReference type="ARBA" id="ARBA00023136"/>
    </source>
</evidence>
<protein>
    <submittedName>
        <fullName evidence="10">ABC transport system permease protein</fullName>
    </submittedName>
</protein>
<dbReference type="Pfam" id="PF02687">
    <property type="entry name" value="FtsX"/>
    <property type="match status" value="2"/>
</dbReference>
<accession>A0ABS2STD4</accession>
<dbReference type="InterPro" id="IPR025857">
    <property type="entry name" value="MacB_PCD"/>
</dbReference>
<feature type="transmembrane region" description="Helical" evidence="7">
    <location>
        <begin position="797"/>
        <end position="825"/>
    </location>
</feature>
<feature type="transmembrane region" description="Helical" evidence="7">
    <location>
        <begin position="337"/>
        <end position="363"/>
    </location>
</feature>
<keyword evidence="3 7" id="KW-0812">Transmembrane</keyword>
<evidence type="ECO:0000259" key="8">
    <source>
        <dbReference type="Pfam" id="PF02687"/>
    </source>
</evidence>